<dbReference type="EMBL" id="PGEX01000001">
    <property type="protein sequence ID" value="PJJ41912.1"/>
    <property type="molecule type" value="Genomic_DNA"/>
</dbReference>
<dbReference type="OrthoDB" id="9813502at2"/>
<dbReference type="RefSeq" id="WP_157797970.1">
    <property type="nucleotide sequence ID" value="NZ_JAXFBG010000151.1"/>
</dbReference>
<organism evidence="1 2">
    <name type="scientific">Hallerella succinigenes</name>
    <dbReference type="NCBI Taxonomy" id="1896222"/>
    <lineage>
        <taxon>Bacteria</taxon>
        <taxon>Pseudomonadati</taxon>
        <taxon>Fibrobacterota</taxon>
        <taxon>Fibrobacteria</taxon>
        <taxon>Fibrobacterales</taxon>
        <taxon>Fibrobacteraceae</taxon>
        <taxon>Hallerella</taxon>
    </lineage>
</organism>
<protein>
    <submittedName>
        <fullName evidence="1">Uncharacterized protein</fullName>
    </submittedName>
</protein>
<keyword evidence="2" id="KW-1185">Reference proteome</keyword>
<dbReference type="Proteomes" id="UP000231134">
    <property type="component" value="Unassembled WGS sequence"/>
</dbReference>
<sequence>METINQFVSRHDYAEFIRNMGGRVYNKADVLDNGGGVQELGSDVTRFYKNEKS</sequence>
<evidence type="ECO:0000313" key="2">
    <source>
        <dbReference type="Proteomes" id="UP000231134"/>
    </source>
</evidence>
<gene>
    <name evidence="1" type="ORF">BGX16_1918</name>
</gene>
<reference evidence="1 2" key="1">
    <citation type="submission" date="2017-11" db="EMBL/GenBank/DDBJ databases">
        <title>Animal gut microbial communities from fecal samples from Wisconsin, USA.</title>
        <authorList>
            <person name="Neumann A."/>
        </authorList>
    </citation>
    <scope>NUCLEOTIDE SEQUENCE [LARGE SCALE GENOMIC DNA]</scope>
    <source>
        <strain evidence="1 2">UWS3</strain>
    </source>
</reference>
<dbReference type="AlphaFoldDB" id="A0A2M9A892"/>
<accession>A0A2M9A892</accession>
<comment type="caution">
    <text evidence="1">The sequence shown here is derived from an EMBL/GenBank/DDBJ whole genome shotgun (WGS) entry which is preliminary data.</text>
</comment>
<evidence type="ECO:0000313" key="1">
    <source>
        <dbReference type="EMBL" id="PJJ41912.1"/>
    </source>
</evidence>
<proteinExistence type="predicted"/>
<name>A0A2M9A892_9BACT</name>